<dbReference type="Proteomes" id="UP000214365">
    <property type="component" value="Unassembled WGS sequence"/>
</dbReference>
<evidence type="ECO:0000256" key="3">
    <source>
        <dbReference type="SAM" id="MobiDB-lite"/>
    </source>
</evidence>
<comment type="caution">
    <text evidence="5">The sequence shown here is derived from an EMBL/GenBank/DDBJ whole genome shotgun (WGS) entry which is preliminary data.</text>
</comment>
<feature type="compositionally biased region" description="Low complexity" evidence="3">
    <location>
        <begin position="1"/>
        <end position="11"/>
    </location>
</feature>
<dbReference type="PANTHER" id="PTHR15074:SF0">
    <property type="entry name" value="METHYL-CPG-BINDING DOMAIN PROTEIN 4-LIKE PROTEIN"/>
    <property type="match status" value="1"/>
</dbReference>
<comment type="subcellular location">
    <subcellularLocation>
        <location evidence="1">Nucleus</location>
    </subcellularLocation>
</comment>
<dbReference type="Gene3D" id="1.10.340.30">
    <property type="entry name" value="Hypothetical protein, domain 2"/>
    <property type="match status" value="1"/>
</dbReference>
<dbReference type="PANTHER" id="PTHR15074">
    <property type="entry name" value="METHYL-CPG-BINDING PROTEIN"/>
    <property type="match status" value="1"/>
</dbReference>
<gene>
    <name evidence="5" type="ORF">UA08_08205</name>
</gene>
<dbReference type="GO" id="GO:0003824">
    <property type="term" value="F:catalytic activity"/>
    <property type="evidence" value="ECO:0007669"/>
    <property type="project" value="InterPro"/>
</dbReference>
<dbReference type="EMBL" id="LFMY01000014">
    <property type="protein sequence ID" value="OKL56468.1"/>
    <property type="molecule type" value="Genomic_DNA"/>
</dbReference>
<dbReference type="InterPro" id="IPR045138">
    <property type="entry name" value="MeCP2/MBD4"/>
</dbReference>
<evidence type="ECO:0000256" key="1">
    <source>
        <dbReference type="ARBA" id="ARBA00004123"/>
    </source>
</evidence>
<feature type="compositionally biased region" description="Basic and acidic residues" evidence="3">
    <location>
        <begin position="44"/>
        <end position="53"/>
    </location>
</feature>
<dbReference type="GeneID" id="31007961"/>
<dbReference type="SUPFAM" id="SSF48150">
    <property type="entry name" value="DNA-glycosylase"/>
    <property type="match status" value="1"/>
</dbReference>
<feature type="compositionally biased region" description="Basic residues" evidence="3">
    <location>
        <begin position="153"/>
        <end position="168"/>
    </location>
</feature>
<feature type="compositionally biased region" description="Acidic residues" evidence="3">
    <location>
        <begin position="439"/>
        <end position="449"/>
    </location>
</feature>
<dbReference type="Pfam" id="PF00730">
    <property type="entry name" value="HhH-GPD"/>
    <property type="match status" value="1"/>
</dbReference>
<reference evidence="5 6" key="1">
    <citation type="submission" date="2015-06" db="EMBL/GenBank/DDBJ databases">
        <title>Talaromyces atroroseus IBT 11181 draft genome.</title>
        <authorList>
            <person name="Rasmussen K.B."/>
            <person name="Rasmussen S."/>
            <person name="Petersen B."/>
            <person name="Sicheritz-Ponten T."/>
            <person name="Mortensen U.H."/>
            <person name="Thrane U."/>
        </authorList>
    </citation>
    <scope>NUCLEOTIDE SEQUENCE [LARGE SCALE GENOMIC DNA]</scope>
    <source>
        <strain evidence="5 6">IBT 11181</strain>
    </source>
</reference>
<sequence length="464" mass="51983">MPSRSTQSTTKKTAKTSRYFTRQTKKTSPKSDTGLHLNLNLNVRSEDGVKTYADETGAGQEEGEIDSDDLAKGRGSIDVHHTSTSFSVEDLQHATGRVIKGVQGGEHDAVPAVQASLETCDAQDGISRHDMNTRARRPNTEPPTSPQKEQQKKQKPQKPKHSSPRKQPPKLSPYFPKPLPLIEASCLPFPPISAPSFGLIQEQLASSPFKLLIATIFLNRTRGPVAIPVLFKLFAQYPTIPKMACANHEDIVNIIRGLGFQNQRATKFIAIAQTWLKCPPAKGRRYRKLNYPCKRDGANVGPDEVVSDEDEGEGDQRVAWEIAHLPGVGAYAIDSWRIFCRDRLRYSSCYDEGGREEGNMSTSSSNVYEPEWKRVLPQDKELRAYLSWMWLKEGWVWNCENGQRTKANSEMMQRAEKGGVAFEGVDGHLVLMNMMTAKEEEEEEEEEEEGKGWIKRAGFSLDCS</sequence>
<dbReference type="RefSeq" id="XP_020116589.1">
    <property type="nucleotide sequence ID" value="XM_020263103.1"/>
</dbReference>
<feature type="region of interest" description="Disordered" evidence="3">
    <location>
        <begin position="118"/>
        <end position="174"/>
    </location>
</feature>
<keyword evidence="2" id="KW-0539">Nucleus</keyword>
<feature type="domain" description="HhH-GPD" evidence="4">
    <location>
        <begin position="213"/>
        <end position="297"/>
    </location>
</feature>
<feature type="region of interest" description="Disordered" evidence="3">
    <location>
        <begin position="1"/>
        <end position="77"/>
    </location>
</feature>
<name>A0A225AHE6_TALAT</name>
<dbReference type="GO" id="GO:0003677">
    <property type="term" value="F:DNA binding"/>
    <property type="evidence" value="ECO:0007669"/>
    <property type="project" value="InterPro"/>
</dbReference>
<evidence type="ECO:0000313" key="5">
    <source>
        <dbReference type="EMBL" id="OKL56468.1"/>
    </source>
</evidence>
<protein>
    <recommendedName>
        <fullName evidence="4">HhH-GPD domain-containing protein</fullName>
    </recommendedName>
</protein>
<dbReference type="STRING" id="1441469.A0A225AHE6"/>
<evidence type="ECO:0000256" key="2">
    <source>
        <dbReference type="ARBA" id="ARBA00023242"/>
    </source>
</evidence>
<proteinExistence type="predicted"/>
<dbReference type="GO" id="GO:0006285">
    <property type="term" value="P:base-excision repair, AP site formation"/>
    <property type="evidence" value="ECO:0007669"/>
    <property type="project" value="UniProtKB-ARBA"/>
</dbReference>
<dbReference type="GO" id="GO:0005634">
    <property type="term" value="C:nucleus"/>
    <property type="evidence" value="ECO:0007669"/>
    <property type="project" value="UniProtKB-SubCell"/>
</dbReference>
<accession>A0A225AHE6</accession>
<evidence type="ECO:0000259" key="4">
    <source>
        <dbReference type="Pfam" id="PF00730"/>
    </source>
</evidence>
<evidence type="ECO:0000313" key="6">
    <source>
        <dbReference type="Proteomes" id="UP000214365"/>
    </source>
</evidence>
<dbReference type="OrthoDB" id="10265068at2759"/>
<organism evidence="5 6">
    <name type="scientific">Talaromyces atroroseus</name>
    <dbReference type="NCBI Taxonomy" id="1441469"/>
    <lineage>
        <taxon>Eukaryota</taxon>
        <taxon>Fungi</taxon>
        <taxon>Dikarya</taxon>
        <taxon>Ascomycota</taxon>
        <taxon>Pezizomycotina</taxon>
        <taxon>Eurotiomycetes</taxon>
        <taxon>Eurotiomycetidae</taxon>
        <taxon>Eurotiales</taxon>
        <taxon>Trichocomaceae</taxon>
        <taxon>Talaromyces</taxon>
        <taxon>Talaromyces sect. Trachyspermi</taxon>
    </lineage>
</organism>
<dbReference type="InterPro" id="IPR003265">
    <property type="entry name" value="HhH-GPD_domain"/>
</dbReference>
<feature type="region of interest" description="Disordered" evidence="3">
    <location>
        <begin position="439"/>
        <end position="464"/>
    </location>
</feature>
<keyword evidence="6" id="KW-1185">Reference proteome</keyword>
<dbReference type="AlphaFoldDB" id="A0A225AHE6"/>
<dbReference type="InterPro" id="IPR011257">
    <property type="entry name" value="DNA_glycosylase"/>
</dbReference>